<accession>C5FLN6</accession>
<dbReference type="VEuPathDB" id="FungiDB:MCYG_03427"/>
<keyword evidence="4" id="KW-1185">Reference proteome</keyword>
<feature type="compositionally biased region" description="Basic and acidic residues" evidence="1">
    <location>
        <begin position="37"/>
        <end position="48"/>
    </location>
</feature>
<dbReference type="OMA" id="KHQMRID"/>
<dbReference type="HOGENOM" id="CLU_129945_0_0_1"/>
<gene>
    <name evidence="3" type="ORF">MCYG_03427</name>
</gene>
<evidence type="ECO:0000256" key="1">
    <source>
        <dbReference type="SAM" id="MobiDB-lite"/>
    </source>
</evidence>
<organism evidence="3 4">
    <name type="scientific">Arthroderma otae (strain ATCC MYA-4605 / CBS 113480)</name>
    <name type="common">Microsporum canis</name>
    <dbReference type="NCBI Taxonomy" id="554155"/>
    <lineage>
        <taxon>Eukaryota</taxon>
        <taxon>Fungi</taxon>
        <taxon>Dikarya</taxon>
        <taxon>Ascomycota</taxon>
        <taxon>Pezizomycotina</taxon>
        <taxon>Eurotiomycetes</taxon>
        <taxon>Eurotiomycetidae</taxon>
        <taxon>Onygenales</taxon>
        <taxon>Arthrodermataceae</taxon>
        <taxon>Microsporum</taxon>
    </lineage>
</organism>
<evidence type="ECO:0000313" key="4">
    <source>
        <dbReference type="Proteomes" id="UP000002035"/>
    </source>
</evidence>
<dbReference type="OrthoDB" id="5355126at2759"/>
<sequence length="143" mass="15299">MDRPPNVPKSRMPMWLGLAVLGAGGYYLYSAGGDPKKATQKFESDASRALHGKQKTGSMGAEKTAAQAGAKLDDAYDSVRDTARKFDEGAVERAKQGMDKLDKVSHETAKDLSSKIESFDKSVEQKAAEAKSGLSSWLGGSKK</sequence>
<feature type="region of interest" description="Disordered" evidence="1">
    <location>
        <begin position="37"/>
        <end position="70"/>
    </location>
</feature>
<feature type="transmembrane region" description="Helical" evidence="2">
    <location>
        <begin position="12"/>
        <end position="29"/>
    </location>
</feature>
<evidence type="ECO:0008006" key="5">
    <source>
        <dbReference type="Google" id="ProtNLM"/>
    </source>
</evidence>
<dbReference type="Gene3D" id="1.20.120.20">
    <property type="entry name" value="Apolipoprotein"/>
    <property type="match status" value="1"/>
</dbReference>
<keyword evidence="2" id="KW-0812">Transmembrane</keyword>
<protein>
    <recommendedName>
        <fullName evidence="5">Calcofluor white hypersensitive protein</fullName>
    </recommendedName>
</protein>
<dbReference type="EMBL" id="DS995703">
    <property type="protein sequence ID" value="EEQ30608.1"/>
    <property type="molecule type" value="Genomic_DNA"/>
</dbReference>
<dbReference type="Proteomes" id="UP000002035">
    <property type="component" value="Unassembled WGS sequence"/>
</dbReference>
<keyword evidence="2" id="KW-0472">Membrane</keyword>
<dbReference type="AlphaFoldDB" id="C5FLN6"/>
<reference evidence="4" key="1">
    <citation type="journal article" date="2012" name="MBio">
        <title>Comparative genome analysis of Trichophyton rubrum and related dermatophytes reveals candidate genes involved in infection.</title>
        <authorList>
            <person name="Martinez D.A."/>
            <person name="Oliver B.G."/>
            <person name="Graeser Y."/>
            <person name="Goldberg J.M."/>
            <person name="Li W."/>
            <person name="Martinez-Rossi N.M."/>
            <person name="Monod M."/>
            <person name="Shelest E."/>
            <person name="Barton R.C."/>
            <person name="Birch E."/>
            <person name="Brakhage A.A."/>
            <person name="Chen Z."/>
            <person name="Gurr S.J."/>
            <person name="Heiman D."/>
            <person name="Heitman J."/>
            <person name="Kosti I."/>
            <person name="Rossi A."/>
            <person name="Saif S."/>
            <person name="Samalova M."/>
            <person name="Saunders C.W."/>
            <person name="Shea T."/>
            <person name="Summerbell R.C."/>
            <person name="Xu J."/>
            <person name="Young S."/>
            <person name="Zeng Q."/>
            <person name="Birren B.W."/>
            <person name="Cuomo C.A."/>
            <person name="White T.C."/>
        </authorList>
    </citation>
    <scope>NUCLEOTIDE SEQUENCE [LARGE SCALE GENOMIC DNA]</scope>
    <source>
        <strain evidence="4">ATCC MYA-4605 / CBS 113480</strain>
    </source>
</reference>
<evidence type="ECO:0000256" key="2">
    <source>
        <dbReference type="SAM" id="Phobius"/>
    </source>
</evidence>
<dbReference type="eggNOG" id="ENOG502SSX2">
    <property type="taxonomic scope" value="Eukaryota"/>
</dbReference>
<keyword evidence="2" id="KW-1133">Transmembrane helix</keyword>
<dbReference type="GeneID" id="9222640"/>
<dbReference type="RefSeq" id="XP_002847921.1">
    <property type="nucleotide sequence ID" value="XM_002847875.1"/>
</dbReference>
<evidence type="ECO:0000313" key="3">
    <source>
        <dbReference type="EMBL" id="EEQ30608.1"/>
    </source>
</evidence>
<proteinExistence type="predicted"/>
<name>C5FLN6_ARTOC</name>